<evidence type="ECO:0000313" key="9">
    <source>
        <dbReference type="Proteomes" id="UP001166286"/>
    </source>
</evidence>
<evidence type="ECO:0008006" key="10">
    <source>
        <dbReference type="Google" id="ProtNLM"/>
    </source>
</evidence>
<keyword evidence="9" id="KW-1185">Reference proteome</keyword>
<organism evidence="8 9">
    <name type="scientific">Cladonia borealis</name>
    <dbReference type="NCBI Taxonomy" id="184061"/>
    <lineage>
        <taxon>Eukaryota</taxon>
        <taxon>Fungi</taxon>
        <taxon>Dikarya</taxon>
        <taxon>Ascomycota</taxon>
        <taxon>Pezizomycotina</taxon>
        <taxon>Lecanoromycetes</taxon>
        <taxon>OSLEUM clade</taxon>
        <taxon>Lecanoromycetidae</taxon>
        <taxon>Lecanorales</taxon>
        <taxon>Lecanorineae</taxon>
        <taxon>Cladoniaceae</taxon>
        <taxon>Cladonia</taxon>
    </lineage>
</organism>
<dbReference type="FunFam" id="2.115.10.20:FF:000002">
    <property type="entry name" value="Invertase 2"/>
    <property type="match status" value="1"/>
</dbReference>
<evidence type="ECO:0000256" key="4">
    <source>
        <dbReference type="RuleBase" id="RU362110"/>
    </source>
</evidence>
<dbReference type="InterPro" id="IPR013320">
    <property type="entry name" value="ConA-like_dom_sf"/>
</dbReference>
<dbReference type="InterPro" id="IPR013148">
    <property type="entry name" value="Glyco_hydro_32_N"/>
</dbReference>
<dbReference type="GO" id="GO:0000324">
    <property type="term" value="C:fungal-type vacuole"/>
    <property type="evidence" value="ECO:0007669"/>
    <property type="project" value="TreeGrafter"/>
</dbReference>
<dbReference type="Gene3D" id="2.60.120.560">
    <property type="entry name" value="Exo-inulinase, domain 1"/>
    <property type="match status" value="1"/>
</dbReference>
<evidence type="ECO:0000313" key="8">
    <source>
        <dbReference type="EMBL" id="KAK0515868.1"/>
    </source>
</evidence>
<dbReference type="Pfam" id="PF00251">
    <property type="entry name" value="Glyco_hydro_32N"/>
    <property type="match status" value="1"/>
</dbReference>
<dbReference type="InterPro" id="IPR023296">
    <property type="entry name" value="Glyco_hydro_beta-prop_sf"/>
</dbReference>
<dbReference type="AlphaFoldDB" id="A0AA39R6Q5"/>
<keyword evidence="5" id="KW-0732">Signal</keyword>
<name>A0AA39R6Q5_9LECA</name>
<evidence type="ECO:0000256" key="3">
    <source>
        <dbReference type="ARBA" id="ARBA00023295"/>
    </source>
</evidence>
<dbReference type="SUPFAM" id="SSF49899">
    <property type="entry name" value="Concanavalin A-like lectins/glucanases"/>
    <property type="match status" value="1"/>
</dbReference>
<dbReference type="GO" id="GO:0005987">
    <property type="term" value="P:sucrose catabolic process"/>
    <property type="evidence" value="ECO:0007669"/>
    <property type="project" value="TreeGrafter"/>
</dbReference>
<comment type="similarity">
    <text evidence="1 4">Belongs to the glycosyl hydrolase 32 family.</text>
</comment>
<dbReference type="Pfam" id="PF08244">
    <property type="entry name" value="Glyco_hydro_32C"/>
    <property type="match status" value="1"/>
</dbReference>
<evidence type="ECO:0000256" key="5">
    <source>
        <dbReference type="SAM" id="SignalP"/>
    </source>
</evidence>
<evidence type="ECO:0000259" key="7">
    <source>
        <dbReference type="Pfam" id="PF08244"/>
    </source>
</evidence>
<keyword evidence="3 4" id="KW-0326">Glycosidase</keyword>
<feature type="signal peptide" evidence="5">
    <location>
        <begin position="1"/>
        <end position="18"/>
    </location>
</feature>
<dbReference type="SMART" id="SM00640">
    <property type="entry name" value="Glyco_32"/>
    <property type="match status" value="1"/>
</dbReference>
<dbReference type="InterPro" id="IPR018053">
    <property type="entry name" value="Glyco_hydro_32_AS"/>
</dbReference>
<dbReference type="PROSITE" id="PS00609">
    <property type="entry name" value="GLYCOSYL_HYDROL_F32"/>
    <property type="match status" value="1"/>
</dbReference>
<feature type="domain" description="Glycosyl hydrolase family 32 C-terminal" evidence="7">
    <location>
        <begin position="462"/>
        <end position="521"/>
    </location>
</feature>
<dbReference type="GO" id="GO:0004575">
    <property type="term" value="F:sucrose alpha-glucosidase activity"/>
    <property type="evidence" value="ECO:0007669"/>
    <property type="project" value="TreeGrafter"/>
</dbReference>
<evidence type="ECO:0000256" key="1">
    <source>
        <dbReference type="ARBA" id="ARBA00009902"/>
    </source>
</evidence>
<dbReference type="CDD" id="cd18622">
    <property type="entry name" value="GH32_Inu-like"/>
    <property type="match status" value="1"/>
</dbReference>
<sequence length="588" mass="63277">MYSSALLTLLALLCNVQAQTSSSVYVEPTVPTGTPIPGDYSGALRPQLHYSPPIDFMNDPNGMFLDANGTYHLYYQYNPLGIVAGNQHWGHATSQDLYHWVNQPIAIYPGAAGEGIFSGSAVIDVNNTSGFFPNQTNGVVAMYTLNTATEETQEIAYSLDGGYTFTKYAGNPVISIGSNEFRDPKVSWYAPTQSWVAVISYAQDFTIGFWTSPNLVNWTHASNFTHAGILGLQYECPNLVSMPMLANSSLADPLDPSNFASTGEMYILQVSINPGAPQGGSISQYFPGTFNGTVFTPVDTATRFTDFAKDNYAGQFFYNIPQSSPQISIAWASNWEYAQTVPTGPLEDFRSFMTLPRTNVLANTTRNPYTLLAYPLPPPTSLEITPSTPLLSSNNLTNNTLLASYTSTVPSGALSFSINITNIPQVNTTGTANFTFLSSVTGEYVRGGVFLAGGNGDTPLWLDRSGVRGFDNPFFTDKFSTDVWLNPDTSTVRLYGVLDRSVLEVFLNNGEKAGTMIFFAEGILDTVIIGTNDLNPGIGVSVEVVGLGSAWAAEEVGGGNGTVLGNVTAMAGGQVMRRDWVGHLGEGM</sequence>
<dbReference type="EMBL" id="JAFEKC020000003">
    <property type="protein sequence ID" value="KAK0515868.1"/>
    <property type="molecule type" value="Genomic_DNA"/>
</dbReference>
<feature type="chain" id="PRO_5041402237" description="Glycoside hydrolase family 32 protein" evidence="5">
    <location>
        <begin position="19"/>
        <end position="588"/>
    </location>
</feature>
<reference evidence="8" key="1">
    <citation type="submission" date="2023-03" db="EMBL/GenBank/DDBJ databases">
        <title>Complete genome of Cladonia borealis.</title>
        <authorList>
            <person name="Park H."/>
        </authorList>
    </citation>
    <scope>NUCLEOTIDE SEQUENCE</scope>
    <source>
        <strain evidence="8">ANT050790</strain>
    </source>
</reference>
<protein>
    <recommendedName>
        <fullName evidence="10">Glycoside hydrolase family 32 protein</fullName>
    </recommendedName>
</protein>
<evidence type="ECO:0000256" key="2">
    <source>
        <dbReference type="ARBA" id="ARBA00022801"/>
    </source>
</evidence>
<comment type="caution">
    <text evidence="8">The sequence shown here is derived from an EMBL/GenBank/DDBJ whole genome shotgun (WGS) entry which is preliminary data.</text>
</comment>
<accession>A0AA39R6Q5</accession>
<dbReference type="Gene3D" id="2.115.10.20">
    <property type="entry name" value="Glycosyl hydrolase domain, family 43"/>
    <property type="match status" value="1"/>
</dbReference>
<feature type="domain" description="Glycosyl hydrolase family 32 N-terminal" evidence="6">
    <location>
        <begin position="49"/>
        <end position="363"/>
    </location>
</feature>
<dbReference type="SUPFAM" id="SSF75005">
    <property type="entry name" value="Arabinanase/levansucrase/invertase"/>
    <property type="match status" value="1"/>
</dbReference>
<dbReference type="Proteomes" id="UP001166286">
    <property type="component" value="Unassembled WGS sequence"/>
</dbReference>
<keyword evidence="2 4" id="KW-0378">Hydrolase</keyword>
<dbReference type="InterPro" id="IPR001362">
    <property type="entry name" value="Glyco_hydro_32"/>
</dbReference>
<proteinExistence type="inferred from homology"/>
<dbReference type="PANTHER" id="PTHR42800:SF2">
    <property type="entry name" value="INVERTASE-RELATED"/>
    <property type="match status" value="1"/>
</dbReference>
<evidence type="ECO:0000259" key="6">
    <source>
        <dbReference type="Pfam" id="PF00251"/>
    </source>
</evidence>
<dbReference type="PANTHER" id="PTHR42800">
    <property type="entry name" value="EXOINULINASE INUD (AFU_ORTHOLOGUE AFUA_5G00480)"/>
    <property type="match status" value="1"/>
</dbReference>
<dbReference type="InterPro" id="IPR013189">
    <property type="entry name" value="Glyco_hydro_32_C"/>
</dbReference>
<gene>
    <name evidence="8" type="ORF">JMJ35_001902</name>
</gene>